<keyword evidence="4" id="KW-1185">Reference proteome</keyword>
<dbReference type="PANTHER" id="PTHR46020">
    <property type="entry name" value="OSJNBB0059K02.9 PROTEIN"/>
    <property type="match status" value="1"/>
</dbReference>
<gene>
    <name evidence="3" type="primary">gb00667</name>
    <name evidence="3" type="ORF">PR202_gb00667</name>
</gene>
<evidence type="ECO:0000256" key="2">
    <source>
        <dbReference type="ARBA" id="ARBA00023098"/>
    </source>
</evidence>
<sequence>MAVGAQQPRLQRAQEVAALRQKLAAGFGKDEVLLLDLNHAFNTLLQQHQDEFTSGLNECCVASKGGYCGQVDNRGSAMYGLCRDPEHRFYWDYMHPTQAAWKAVMELLREPVKDFLGNDDDY</sequence>
<evidence type="ECO:0000313" key="3">
    <source>
        <dbReference type="EMBL" id="GJN13911.1"/>
    </source>
</evidence>
<accession>A0AAV5DUP8</accession>
<comment type="caution">
    <text evidence="3">The sequence shown here is derived from an EMBL/GenBank/DDBJ whole genome shotgun (WGS) entry which is preliminary data.</text>
</comment>
<dbReference type="EMBL" id="BQKI01000071">
    <property type="protein sequence ID" value="GJN13911.1"/>
    <property type="molecule type" value="Genomic_DNA"/>
</dbReference>
<dbReference type="PANTHER" id="PTHR46020:SF15">
    <property type="entry name" value="SGNH HYDROLASE-TYPE ESTERASE DOMAIN-CONTAINING PROTEIN"/>
    <property type="match status" value="1"/>
</dbReference>
<dbReference type="InterPro" id="IPR036514">
    <property type="entry name" value="SGNH_hydro_sf"/>
</dbReference>
<dbReference type="GO" id="GO:0006629">
    <property type="term" value="P:lipid metabolic process"/>
    <property type="evidence" value="ECO:0007669"/>
    <property type="project" value="UniProtKB-KW"/>
</dbReference>
<dbReference type="GO" id="GO:0016787">
    <property type="term" value="F:hydrolase activity"/>
    <property type="evidence" value="ECO:0007669"/>
    <property type="project" value="UniProtKB-KW"/>
</dbReference>
<evidence type="ECO:0008006" key="5">
    <source>
        <dbReference type="Google" id="ProtNLM"/>
    </source>
</evidence>
<keyword evidence="1" id="KW-0378">Hydrolase</keyword>
<protein>
    <recommendedName>
        <fullName evidence="5">GDSL esterase/lipase</fullName>
    </recommendedName>
</protein>
<dbReference type="Gene3D" id="3.40.50.1110">
    <property type="entry name" value="SGNH hydrolase"/>
    <property type="match status" value="1"/>
</dbReference>
<reference evidence="3" key="2">
    <citation type="submission" date="2021-12" db="EMBL/GenBank/DDBJ databases">
        <title>Resequencing data analysis of finger millet.</title>
        <authorList>
            <person name="Hatakeyama M."/>
            <person name="Aluri S."/>
            <person name="Balachadran M.T."/>
            <person name="Sivarajan S.R."/>
            <person name="Poveda L."/>
            <person name="Shimizu-Inatsugi R."/>
            <person name="Schlapbach R."/>
            <person name="Sreeman S.M."/>
            <person name="Shimizu K.K."/>
        </authorList>
    </citation>
    <scope>NUCLEOTIDE SEQUENCE</scope>
</reference>
<dbReference type="Proteomes" id="UP001054889">
    <property type="component" value="Unassembled WGS sequence"/>
</dbReference>
<dbReference type="AlphaFoldDB" id="A0AAV5DUP8"/>
<evidence type="ECO:0000256" key="1">
    <source>
        <dbReference type="ARBA" id="ARBA00022801"/>
    </source>
</evidence>
<keyword evidence="2" id="KW-0443">Lipid metabolism</keyword>
<reference evidence="3" key="1">
    <citation type="journal article" date="2018" name="DNA Res.">
        <title>Multiple hybrid de novo genome assembly of finger millet, an orphan allotetraploid crop.</title>
        <authorList>
            <person name="Hatakeyama M."/>
            <person name="Aluri S."/>
            <person name="Balachadran M.T."/>
            <person name="Sivarajan S.R."/>
            <person name="Patrignani A."/>
            <person name="Gruter S."/>
            <person name="Poveda L."/>
            <person name="Shimizu-Inatsugi R."/>
            <person name="Baeten J."/>
            <person name="Francoijs K.J."/>
            <person name="Nataraja K.N."/>
            <person name="Reddy Y.A.N."/>
            <person name="Phadnis S."/>
            <person name="Ravikumar R.L."/>
            <person name="Schlapbach R."/>
            <person name="Sreeman S.M."/>
            <person name="Shimizu K.K."/>
        </authorList>
    </citation>
    <scope>NUCLEOTIDE SEQUENCE</scope>
</reference>
<evidence type="ECO:0000313" key="4">
    <source>
        <dbReference type="Proteomes" id="UP001054889"/>
    </source>
</evidence>
<name>A0AAV5DUP8_ELECO</name>
<proteinExistence type="predicted"/>
<organism evidence="3 4">
    <name type="scientific">Eleusine coracana subsp. coracana</name>
    <dbReference type="NCBI Taxonomy" id="191504"/>
    <lineage>
        <taxon>Eukaryota</taxon>
        <taxon>Viridiplantae</taxon>
        <taxon>Streptophyta</taxon>
        <taxon>Embryophyta</taxon>
        <taxon>Tracheophyta</taxon>
        <taxon>Spermatophyta</taxon>
        <taxon>Magnoliopsida</taxon>
        <taxon>Liliopsida</taxon>
        <taxon>Poales</taxon>
        <taxon>Poaceae</taxon>
        <taxon>PACMAD clade</taxon>
        <taxon>Chloridoideae</taxon>
        <taxon>Cynodonteae</taxon>
        <taxon>Eleusininae</taxon>
        <taxon>Eleusine</taxon>
    </lineage>
</organism>